<keyword evidence="2" id="KW-0963">Cytoplasm</keyword>
<gene>
    <name evidence="9" type="ORF">BSQ50_04195</name>
</gene>
<proteinExistence type="inferred from homology"/>
<dbReference type="InterPro" id="IPR001678">
    <property type="entry name" value="MeTrfase_RsmB-F_NOP2_dom"/>
</dbReference>
<dbReference type="SUPFAM" id="SSF53335">
    <property type="entry name" value="S-adenosyl-L-methionine-dependent methyltransferases"/>
    <property type="match status" value="1"/>
</dbReference>
<evidence type="ECO:0000259" key="8">
    <source>
        <dbReference type="PROSITE" id="PS51686"/>
    </source>
</evidence>
<dbReference type="Gene3D" id="3.40.50.150">
    <property type="entry name" value="Vaccinia Virus protein VP39"/>
    <property type="match status" value="1"/>
</dbReference>
<dbReference type="Gene3D" id="3.30.70.1170">
    <property type="entry name" value="Sun protein, domain 3"/>
    <property type="match status" value="1"/>
</dbReference>
<dbReference type="Gene3D" id="2.30.130.60">
    <property type="match status" value="1"/>
</dbReference>
<dbReference type="InterPro" id="IPR018314">
    <property type="entry name" value="RsmB/NOL1/NOP2-like_CS"/>
</dbReference>
<comment type="similarity">
    <text evidence="1 7">Belongs to the class I-like SAM-binding methyltransferase superfamily. RsmB/NOP family.</text>
</comment>
<evidence type="ECO:0000313" key="9">
    <source>
        <dbReference type="EMBL" id="AUJ31832.1"/>
    </source>
</evidence>
<feature type="binding site" evidence="7">
    <location>
        <position position="174"/>
    </location>
    <ligand>
        <name>S-adenosyl-L-methionine</name>
        <dbReference type="ChEBI" id="CHEBI:59789"/>
    </ligand>
</feature>
<dbReference type="PROSITE" id="PS01153">
    <property type="entry name" value="NOL1_NOP2_SUN"/>
    <property type="match status" value="1"/>
</dbReference>
<evidence type="ECO:0000256" key="4">
    <source>
        <dbReference type="ARBA" id="ARBA00022679"/>
    </source>
</evidence>
<evidence type="ECO:0000256" key="5">
    <source>
        <dbReference type="ARBA" id="ARBA00022691"/>
    </source>
</evidence>
<accession>A0A3S6QUK8</accession>
<keyword evidence="3 7" id="KW-0489">Methyltransferase</keyword>
<dbReference type="AlphaFoldDB" id="A0A3S6QUK8"/>
<dbReference type="InterPro" id="IPR031340">
    <property type="entry name" value="RsmF_methylt_CI"/>
</dbReference>
<dbReference type="CDD" id="cd02440">
    <property type="entry name" value="AdoMet_MTases"/>
    <property type="match status" value="1"/>
</dbReference>
<dbReference type="PROSITE" id="PS51686">
    <property type="entry name" value="SAM_MT_RSMB_NOP"/>
    <property type="match status" value="1"/>
</dbReference>
<dbReference type="InterPro" id="IPR029063">
    <property type="entry name" value="SAM-dependent_MTases_sf"/>
</dbReference>
<dbReference type="EMBL" id="CP018180">
    <property type="protein sequence ID" value="AUJ31832.1"/>
    <property type="molecule type" value="Genomic_DNA"/>
</dbReference>
<comment type="caution">
    <text evidence="7">Lacks conserved residue(s) required for the propagation of feature annotation.</text>
</comment>
<feature type="active site" description="Nucleophile" evidence="7">
    <location>
        <position position="227"/>
    </location>
</feature>
<keyword evidence="4 7" id="KW-0808">Transferase</keyword>
<dbReference type="KEGG" id="lng:BSQ50_04195"/>
<protein>
    <submittedName>
        <fullName evidence="9">RNA methyltransferase</fullName>
    </submittedName>
</protein>
<evidence type="ECO:0000256" key="3">
    <source>
        <dbReference type="ARBA" id="ARBA00022603"/>
    </source>
</evidence>
<feature type="binding site" evidence="7">
    <location>
        <begin position="105"/>
        <end position="111"/>
    </location>
    <ligand>
        <name>S-adenosyl-L-methionine</name>
        <dbReference type="ChEBI" id="CHEBI:59789"/>
    </ligand>
</feature>
<dbReference type="PANTHER" id="PTHR22807:SF30">
    <property type="entry name" value="28S RRNA (CYTOSINE(4447)-C(5))-METHYLTRANSFERASE-RELATED"/>
    <property type="match status" value="1"/>
</dbReference>
<evidence type="ECO:0000256" key="6">
    <source>
        <dbReference type="ARBA" id="ARBA00022884"/>
    </source>
</evidence>
<dbReference type="InterPro" id="IPR031341">
    <property type="entry name" value="Methyltr_RsmF_N"/>
</dbReference>
<reference evidence="9 10" key="1">
    <citation type="submission" date="2016-11" db="EMBL/GenBank/DDBJ databases">
        <title>Interaction between Lactobacillus species and yeast in water kefir.</title>
        <authorList>
            <person name="Behr J."/>
            <person name="Xu D."/>
            <person name="Vogel R.F."/>
        </authorList>
    </citation>
    <scope>NUCLEOTIDE SEQUENCE [LARGE SCALE GENOMIC DNA]</scope>
    <source>
        <strain evidence="9 10">TMW 1.1827</strain>
    </source>
</reference>
<dbReference type="PRINTS" id="PR02008">
    <property type="entry name" value="RCMTFAMILY"/>
</dbReference>
<feature type="binding site" evidence="7">
    <location>
        <position position="129"/>
    </location>
    <ligand>
        <name>S-adenosyl-L-methionine</name>
        <dbReference type="ChEBI" id="CHEBI:59789"/>
    </ligand>
</feature>
<name>A0A3S6QUK8_9LACO</name>
<dbReference type="GO" id="GO:0003723">
    <property type="term" value="F:RNA binding"/>
    <property type="evidence" value="ECO:0007669"/>
    <property type="project" value="UniProtKB-UniRule"/>
</dbReference>
<dbReference type="Pfam" id="PF13636">
    <property type="entry name" value="Methyltranf_PUA"/>
    <property type="match status" value="1"/>
</dbReference>
<feature type="domain" description="SAM-dependent MTase RsmB/NOP-type" evidence="8">
    <location>
        <begin position="13"/>
        <end position="297"/>
    </location>
</feature>
<dbReference type="CDD" id="cd21147">
    <property type="entry name" value="RsmF_methylt_CTD1"/>
    <property type="match status" value="1"/>
</dbReference>
<dbReference type="Proteomes" id="UP000324497">
    <property type="component" value="Chromosome"/>
</dbReference>
<sequence>MRLKLPTEFIEKYQNLLQAEAPAFFASLQQNMTKAFRLNPLRPSWQSVKADLSEPIEYVPTGFYGEINGRSLEHQTGYLYSQDPSAMYVAEVAEIHPGEKVLDLCAAPGGKSTQLAGKLAGQGLLVSNEINRARAKILAENLERIGAKNVLVVNERPDRLVKTFKGFFDKVLVDAPCSGEGMFRKDPAAVKYWSAAYPAECAARQREILTSALEMLRPGGQLIYSTCTFAPEEDEQIAAWLLEKAEIAKILPIKKWPRMDSGHPEWANDQIELENCVRLFPHHFQGEGHFIAKFQATQASTGTIKKKVRKKKKQHSKLVFRDLTASEKSYWQKFAATQFISNWCKIADLRVFNERLFYYPQSWPDISALHFVRPGLELGVFKKGRFEPAYSLALAQFPTESKNVIQLSIEQWNQYVQGLPLREAAFKQLPDGWYLLSCQQKSFSFGKLTQGTLKNSFPKGLRLRYGN</sequence>
<keyword evidence="6 7" id="KW-0694">RNA-binding</keyword>
<dbReference type="PANTHER" id="PTHR22807">
    <property type="entry name" value="NOP2 YEAST -RELATED NOL1/NOP2/FMU SUN DOMAIN-CONTAINING"/>
    <property type="match status" value="1"/>
</dbReference>
<dbReference type="InterPro" id="IPR049560">
    <property type="entry name" value="MeTrfase_RsmB-F_NOP2_cat"/>
</dbReference>
<evidence type="ECO:0000256" key="1">
    <source>
        <dbReference type="ARBA" id="ARBA00007494"/>
    </source>
</evidence>
<evidence type="ECO:0000256" key="2">
    <source>
        <dbReference type="ARBA" id="ARBA00022490"/>
    </source>
</evidence>
<evidence type="ECO:0000313" key="10">
    <source>
        <dbReference type="Proteomes" id="UP000324497"/>
    </source>
</evidence>
<dbReference type="GO" id="GO:0001510">
    <property type="term" value="P:RNA methylation"/>
    <property type="evidence" value="ECO:0007669"/>
    <property type="project" value="InterPro"/>
</dbReference>
<dbReference type="InterPro" id="IPR023267">
    <property type="entry name" value="RCMT"/>
</dbReference>
<dbReference type="Pfam" id="PF01189">
    <property type="entry name" value="Methyltr_RsmB-F"/>
    <property type="match status" value="1"/>
</dbReference>
<dbReference type="Pfam" id="PF17125">
    <property type="entry name" value="Methyltr_RsmF_N"/>
    <property type="match status" value="1"/>
</dbReference>
<organism evidence="9 10">
    <name type="scientific">Liquorilactobacillus nagelii</name>
    <dbReference type="NCBI Taxonomy" id="82688"/>
    <lineage>
        <taxon>Bacteria</taxon>
        <taxon>Bacillati</taxon>
        <taxon>Bacillota</taxon>
        <taxon>Bacilli</taxon>
        <taxon>Lactobacillales</taxon>
        <taxon>Lactobacillaceae</taxon>
        <taxon>Liquorilactobacillus</taxon>
    </lineage>
</organism>
<dbReference type="InterPro" id="IPR027391">
    <property type="entry name" value="Nol1_Nop2_Fmu_2"/>
</dbReference>
<dbReference type="GO" id="GO:0008173">
    <property type="term" value="F:RNA methyltransferase activity"/>
    <property type="evidence" value="ECO:0007669"/>
    <property type="project" value="InterPro"/>
</dbReference>
<dbReference type="Pfam" id="PF17126">
    <property type="entry name" value="RsmF_methylt_CI"/>
    <property type="match status" value="1"/>
</dbReference>
<keyword evidence="5 7" id="KW-0949">S-adenosyl-L-methionine</keyword>
<keyword evidence="10" id="KW-1185">Reference proteome</keyword>
<dbReference type="RefSeq" id="WP_228956589.1">
    <property type="nucleotide sequence ID" value="NZ_CP018180.1"/>
</dbReference>
<evidence type="ECO:0000256" key="7">
    <source>
        <dbReference type="PROSITE-ProRule" id="PRU01023"/>
    </source>
</evidence>